<dbReference type="GO" id="GO:0006450">
    <property type="term" value="P:regulation of translational fidelity"/>
    <property type="evidence" value="ECO:0000318"/>
    <property type="project" value="GO_Central"/>
</dbReference>
<evidence type="ECO:0000256" key="7">
    <source>
        <dbReference type="ARBA" id="ARBA00022475"/>
    </source>
</evidence>
<dbReference type="FunFam" id="3.90.870.10:FF:000007">
    <property type="entry name" value="YrdC N6-threonylcarbamoyltransferase domain containing"/>
    <property type="match status" value="1"/>
</dbReference>
<dbReference type="PROSITE" id="PS51163">
    <property type="entry name" value="YRDC"/>
    <property type="match status" value="1"/>
</dbReference>
<dbReference type="GO" id="GO:0016779">
    <property type="term" value="F:nucleotidyltransferase activity"/>
    <property type="evidence" value="ECO:0000318"/>
    <property type="project" value="GO_Central"/>
</dbReference>
<keyword evidence="8" id="KW-0963">Cytoplasm</keyword>
<dbReference type="PANTHER" id="PTHR17490:SF10">
    <property type="entry name" value="THREONYLCARBAMOYL-AMP SYNTHASE"/>
    <property type="match status" value="1"/>
</dbReference>
<dbReference type="GO" id="GO:0000049">
    <property type="term" value="F:tRNA binding"/>
    <property type="evidence" value="ECO:0000318"/>
    <property type="project" value="GO_Central"/>
</dbReference>
<organism evidence="17 18">
    <name type="scientific">Monosiga brevicollis</name>
    <name type="common">Choanoflagellate</name>
    <dbReference type="NCBI Taxonomy" id="81824"/>
    <lineage>
        <taxon>Eukaryota</taxon>
        <taxon>Choanoflagellata</taxon>
        <taxon>Craspedida</taxon>
        <taxon>Salpingoecidae</taxon>
        <taxon>Monosiga</taxon>
    </lineage>
</organism>
<evidence type="ECO:0000256" key="14">
    <source>
        <dbReference type="ARBA" id="ARBA00058524"/>
    </source>
</evidence>
<comment type="subcellular location">
    <subcellularLocation>
        <location evidence="2">Cell membrane</location>
        <topology evidence="2">Peripheral membrane protein</topology>
    </subcellularLocation>
    <subcellularLocation>
        <location evidence="3">Cytoplasm</location>
    </subcellularLocation>
    <subcellularLocation>
        <location evidence="1">Mitochondrion</location>
    </subcellularLocation>
</comment>
<evidence type="ECO:0000256" key="4">
    <source>
        <dbReference type="ARBA" id="ARBA00007663"/>
    </source>
</evidence>
<evidence type="ECO:0000256" key="6">
    <source>
        <dbReference type="ARBA" id="ARBA00015492"/>
    </source>
</evidence>
<dbReference type="GO" id="GO:0061710">
    <property type="term" value="F:L-threonylcarbamoyladenylate synthase"/>
    <property type="evidence" value="ECO:0007669"/>
    <property type="project" value="UniProtKB-EC"/>
</dbReference>
<dbReference type="GO" id="GO:0005886">
    <property type="term" value="C:plasma membrane"/>
    <property type="evidence" value="ECO:0007669"/>
    <property type="project" value="UniProtKB-SubCell"/>
</dbReference>
<evidence type="ECO:0000256" key="8">
    <source>
        <dbReference type="ARBA" id="ARBA00022490"/>
    </source>
</evidence>
<evidence type="ECO:0000256" key="10">
    <source>
        <dbReference type="ARBA" id="ARBA00022946"/>
    </source>
</evidence>
<dbReference type="InterPro" id="IPR050156">
    <property type="entry name" value="TC-AMP_synthase_SUA5"/>
</dbReference>
<proteinExistence type="inferred from homology"/>
<keyword evidence="9" id="KW-0808">Transferase</keyword>
<evidence type="ECO:0000313" key="17">
    <source>
        <dbReference type="EMBL" id="EDQ88092.1"/>
    </source>
</evidence>
<reference evidence="17 18" key="1">
    <citation type="journal article" date="2008" name="Nature">
        <title>The genome of the choanoflagellate Monosiga brevicollis and the origin of metazoans.</title>
        <authorList>
            <consortium name="JGI Sequencing"/>
            <person name="King N."/>
            <person name="Westbrook M.J."/>
            <person name="Young S.L."/>
            <person name="Kuo A."/>
            <person name="Abedin M."/>
            <person name="Chapman J."/>
            <person name="Fairclough S."/>
            <person name="Hellsten U."/>
            <person name="Isogai Y."/>
            <person name="Letunic I."/>
            <person name="Marr M."/>
            <person name="Pincus D."/>
            <person name="Putnam N."/>
            <person name="Rokas A."/>
            <person name="Wright K.J."/>
            <person name="Zuzow R."/>
            <person name="Dirks W."/>
            <person name="Good M."/>
            <person name="Goodstein D."/>
            <person name="Lemons D."/>
            <person name="Li W."/>
            <person name="Lyons J.B."/>
            <person name="Morris A."/>
            <person name="Nichols S."/>
            <person name="Richter D.J."/>
            <person name="Salamov A."/>
            <person name="Bork P."/>
            <person name="Lim W.A."/>
            <person name="Manning G."/>
            <person name="Miller W.T."/>
            <person name="McGinnis W."/>
            <person name="Shapiro H."/>
            <person name="Tjian R."/>
            <person name="Grigoriev I.V."/>
            <person name="Rokhsar D."/>
        </authorList>
    </citation>
    <scope>NUCLEOTIDE SEQUENCE [LARGE SCALE GENOMIC DNA]</scope>
    <source>
        <strain evidence="18">MX1 / ATCC 50154</strain>
    </source>
</reference>
<dbReference type="RefSeq" id="XP_001747168.1">
    <property type="nucleotide sequence ID" value="XM_001747116.1"/>
</dbReference>
<dbReference type="Proteomes" id="UP000001357">
    <property type="component" value="Unassembled WGS sequence"/>
</dbReference>
<dbReference type="Pfam" id="PF01300">
    <property type="entry name" value="Sua5_yciO_yrdC"/>
    <property type="match status" value="1"/>
</dbReference>
<dbReference type="InterPro" id="IPR006070">
    <property type="entry name" value="Sua5-like_dom"/>
</dbReference>
<keyword evidence="11" id="KW-0496">Mitochondrion</keyword>
<dbReference type="FunCoup" id="A9V2X9">
    <property type="interactions" value="569"/>
</dbReference>
<evidence type="ECO:0000256" key="3">
    <source>
        <dbReference type="ARBA" id="ARBA00004496"/>
    </source>
</evidence>
<comment type="similarity">
    <text evidence="4">Belongs to the SUA5 family.</text>
</comment>
<feature type="domain" description="YrdC-like" evidence="16">
    <location>
        <begin position="81"/>
        <end position="267"/>
    </location>
</feature>
<dbReference type="GO" id="GO:0005739">
    <property type="term" value="C:mitochondrion"/>
    <property type="evidence" value="ECO:0007669"/>
    <property type="project" value="UniProtKB-SubCell"/>
</dbReference>
<evidence type="ECO:0000256" key="15">
    <source>
        <dbReference type="ARBA" id="ARBA00063146"/>
    </source>
</evidence>
<dbReference type="GeneID" id="5892345"/>
<accession>A9V2X9</accession>
<comment type="catalytic activity">
    <reaction evidence="13">
        <text>L-threonine + hydrogencarbonate + ATP = L-threonylcarbamoyladenylate + diphosphate + H2O</text>
        <dbReference type="Rhea" id="RHEA:36407"/>
        <dbReference type="ChEBI" id="CHEBI:15377"/>
        <dbReference type="ChEBI" id="CHEBI:17544"/>
        <dbReference type="ChEBI" id="CHEBI:30616"/>
        <dbReference type="ChEBI" id="CHEBI:33019"/>
        <dbReference type="ChEBI" id="CHEBI:57926"/>
        <dbReference type="ChEBI" id="CHEBI:73682"/>
        <dbReference type="EC" id="2.7.7.87"/>
    </reaction>
</comment>
<dbReference type="EMBL" id="CH991556">
    <property type="protein sequence ID" value="EDQ88092.1"/>
    <property type="molecule type" value="Genomic_DNA"/>
</dbReference>
<evidence type="ECO:0000256" key="9">
    <source>
        <dbReference type="ARBA" id="ARBA00022679"/>
    </source>
</evidence>
<evidence type="ECO:0000256" key="2">
    <source>
        <dbReference type="ARBA" id="ARBA00004202"/>
    </source>
</evidence>
<evidence type="ECO:0000259" key="16">
    <source>
        <dbReference type="PROSITE" id="PS51163"/>
    </source>
</evidence>
<dbReference type="InParanoid" id="A9V2X9"/>
<evidence type="ECO:0000256" key="11">
    <source>
        <dbReference type="ARBA" id="ARBA00023128"/>
    </source>
</evidence>
<dbReference type="Gene3D" id="3.90.870.10">
    <property type="entry name" value="DHBP synthase"/>
    <property type="match status" value="1"/>
</dbReference>
<comment type="subunit">
    <text evidence="15">Interacts with RSC1A1.</text>
</comment>
<evidence type="ECO:0000313" key="18">
    <source>
        <dbReference type="Proteomes" id="UP000001357"/>
    </source>
</evidence>
<sequence>MAASTKVELAPVLTRVLARRLKHPNRAASGEVKPLADEEPLFELLPLPEKSPAECQSEGGKCQDGSAPAKTVKRPAVNAALIVRDHVVPALQREAVVALPTDTIYGIAAVAQSATAVQKLYDIKERDPAKPIAICVPKVADVYTYAHVTVPDDVLHQLLPGAVTVVFKRKPALNPLLNPDTDLIGIRVTNHSLTQAIVAGLQAPIALTSANKAGAASCVQADEFEHLWPALGCVVDGGRLGTGSRLGSTVVDLSKPQTFALLRDGDAEQHVVDVLTAAGWHREGDKTLEKRNDSTAPTTS</sequence>
<dbReference type="SUPFAM" id="SSF55821">
    <property type="entry name" value="YrdC/RibB"/>
    <property type="match status" value="1"/>
</dbReference>
<evidence type="ECO:0000256" key="12">
    <source>
        <dbReference type="ARBA" id="ARBA00023136"/>
    </source>
</evidence>
<dbReference type="InterPro" id="IPR017945">
    <property type="entry name" value="DHBP_synth_RibB-like_a/b_dom"/>
</dbReference>
<dbReference type="KEGG" id="mbr:MONBRDRAFT_9370"/>
<dbReference type="PANTHER" id="PTHR17490">
    <property type="entry name" value="SUA5"/>
    <property type="match status" value="1"/>
</dbReference>
<dbReference type="STRING" id="81824.A9V2X9"/>
<name>A9V2X9_MONBE</name>
<keyword evidence="10" id="KW-0809">Transit peptide</keyword>
<evidence type="ECO:0000256" key="5">
    <source>
        <dbReference type="ARBA" id="ARBA00012584"/>
    </source>
</evidence>
<keyword evidence="12" id="KW-0472">Membrane</keyword>
<gene>
    <name evidence="17" type="ORF">MONBRDRAFT_9370</name>
</gene>
<protein>
    <recommendedName>
        <fullName evidence="6">Threonylcarbamoyl-AMP synthase</fullName>
        <ecNumber evidence="5">2.7.7.87</ecNumber>
    </recommendedName>
</protein>
<keyword evidence="7" id="KW-1003">Cell membrane</keyword>
<dbReference type="AlphaFoldDB" id="A9V2X9"/>
<dbReference type="GO" id="GO:0003725">
    <property type="term" value="F:double-stranded RNA binding"/>
    <property type="evidence" value="ECO:0007669"/>
    <property type="project" value="InterPro"/>
</dbReference>
<dbReference type="EC" id="2.7.7.87" evidence="5"/>
<evidence type="ECO:0000256" key="1">
    <source>
        <dbReference type="ARBA" id="ARBA00004173"/>
    </source>
</evidence>
<keyword evidence="18" id="KW-1185">Reference proteome</keyword>
<dbReference type="eggNOG" id="KOG3051">
    <property type="taxonomic scope" value="Eukaryota"/>
</dbReference>
<dbReference type="GO" id="GO:0005737">
    <property type="term" value="C:cytoplasm"/>
    <property type="evidence" value="ECO:0000318"/>
    <property type="project" value="GO_Central"/>
</dbReference>
<comment type="function">
    <text evidence="14">Cytoplasmic and mitochondrial threonylcarbamoyl-AMP synthase required for the formation of a threonylcarbamoyl group on adenosine at position 37 (t(6)A37) in tRNAs that read codons beginning with adenine. Catalyzes the conversion of L-threonine, HCO(3)(-)/CO(2) and ATP to give threonylcarbamoyl-AMP (TC-AMP) as the acyladenylate intermediate, with the release of diphosphate. Participates in t(6)A37 formation in cytoplasmic and mitochondrial tRNAs. May regulate the activity of some transporters.</text>
</comment>
<evidence type="ECO:0000256" key="13">
    <source>
        <dbReference type="ARBA" id="ARBA00048366"/>
    </source>
</evidence>